<protein>
    <submittedName>
        <fullName evidence="2">Uncharacterized protein</fullName>
    </submittedName>
</protein>
<comment type="caution">
    <text evidence="2">The sequence shown here is derived from an EMBL/GenBank/DDBJ whole genome shotgun (WGS) entry which is preliminary data.</text>
</comment>
<feature type="compositionally biased region" description="Polar residues" evidence="1">
    <location>
        <begin position="117"/>
        <end position="133"/>
    </location>
</feature>
<evidence type="ECO:0000313" key="3">
    <source>
        <dbReference type="Proteomes" id="UP000824120"/>
    </source>
</evidence>
<name>A0A9J5XC08_SOLCO</name>
<feature type="compositionally biased region" description="Basic and acidic residues" evidence="1">
    <location>
        <begin position="140"/>
        <end position="150"/>
    </location>
</feature>
<dbReference type="Proteomes" id="UP000824120">
    <property type="component" value="Chromosome 9"/>
</dbReference>
<dbReference type="EMBL" id="JACXVP010000009">
    <property type="protein sequence ID" value="KAG5584408.1"/>
    <property type="molecule type" value="Genomic_DNA"/>
</dbReference>
<evidence type="ECO:0000313" key="2">
    <source>
        <dbReference type="EMBL" id="KAG5584408.1"/>
    </source>
</evidence>
<organism evidence="2 3">
    <name type="scientific">Solanum commersonii</name>
    <name type="common">Commerson's wild potato</name>
    <name type="synonym">Commerson's nightshade</name>
    <dbReference type="NCBI Taxonomy" id="4109"/>
    <lineage>
        <taxon>Eukaryota</taxon>
        <taxon>Viridiplantae</taxon>
        <taxon>Streptophyta</taxon>
        <taxon>Embryophyta</taxon>
        <taxon>Tracheophyta</taxon>
        <taxon>Spermatophyta</taxon>
        <taxon>Magnoliopsida</taxon>
        <taxon>eudicotyledons</taxon>
        <taxon>Gunneridae</taxon>
        <taxon>Pentapetalae</taxon>
        <taxon>asterids</taxon>
        <taxon>lamiids</taxon>
        <taxon>Solanales</taxon>
        <taxon>Solanaceae</taxon>
        <taxon>Solanoideae</taxon>
        <taxon>Solaneae</taxon>
        <taxon>Solanum</taxon>
    </lineage>
</organism>
<gene>
    <name evidence="2" type="ORF">H5410_044842</name>
</gene>
<feature type="region of interest" description="Disordered" evidence="1">
    <location>
        <begin position="117"/>
        <end position="150"/>
    </location>
</feature>
<keyword evidence="3" id="KW-1185">Reference proteome</keyword>
<sequence length="271" mass="30388">MDSANNNCVALSSPENQIPSLGLQTSDTQRPEFIPYSYSITQLKGDVSIELWPQPSDGLPDTTTKSTQNLLSRSLVNQDIWLEGEPSGIQEYLLAVANCPMDEALIPINIQSKNNLDNSKTDAYNTPNDPASSSRHKTKRNPENEPAGPDRARSVARFLFLSPRKVPTPYQFSSKPEILETKEYPKVFWELGGSIVQKFVAVVVVRVERGGGIVSVKLVVWFAENHQISAKLRKGSLYIGLRPSNQQQQQLKRAETKGFFRSNWPKFEQLK</sequence>
<dbReference type="AlphaFoldDB" id="A0A9J5XC08"/>
<proteinExistence type="predicted"/>
<accession>A0A9J5XC08</accession>
<reference evidence="2 3" key="1">
    <citation type="submission" date="2020-09" db="EMBL/GenBank/DDBJ databases">
        <title>De no assembly of potato wild relative species, Solanum commersonii.</title>
        <authorList>
            <person name="Cho K."/>
        </authorList>
    </citation>
    <scope>NUCLEOTIDE SEQUENCE [LARGE SCALE GENOMIC DNA]</scope>
    <source>
        <strain evidence="2">LZ3.2</strain>
        <tissue evidence="2">Leaf</tissue>
    </source>
</reference>
<evidence type="ECO:0000256" key="1">
    <source>
        <dbReference type="SAM" id="MobiDB-lite"/>
    </source>
</evidence>